<sequence length="114" mass="12070">MADESPSTEPDYRFTLANERTFLAYLRTALALDAAGLAAVQFLTSLHEEWARRLVGAVLAVAGVIAAVGAYLRWRQNVAAMRQSRALPATIMPLGLAVAVVLVSAAAVYLVVAG</sequence>
<name>A0ABV7YJ54_9ACTN</name>
<dbReference type="Pfam" id="PF02656">
    <property type="entry name" value="DUF202"/>
    <property type="match status" value="1"/>
</dbReference>
<proteinExistence type="predicted"/>
<feature type="transmembrane region" description="Helical" evidence="5">
    <location>
        <begin position="22"/>
        <end position="42"/>
    </location>
</feature>
<evidence type="ECO:0000313" key="7">
    <source>
        <dbReference type="EMBL" id="MFC3764110.1"/>
    </source>
</evidence>
<feature type="domain" description="DUF202" evidence="6">
    <location>
        <begin position="13"/>
        <end position="79"/>
    </location>
</feature>
<keyword evidence="8" id="KW-1185">Reference proteome</keyword>
<keyword evidence="2 5" id="KW-0812">Transmembrane</keyword>
<protein>
    <submittedName>
        <fullName evidence="7">YidH family protein</fullName>
    </submittedName>
</protein>
<evidence type="ECO:0000256" key="2">
    <source>
        <dbReference type="ARBA" id="ARBA00022692"/>
    </source>
</evidence>
<dbReference type="EMBL" id="JBHRZH010000023">
    <property type="protein sequence ID" value="MFC3764110.1"/>
    <property type="molecule type" value="Genomic_DNA"/>
</dbReference>
<evidence type="ECO:0000259" key="6">
    <source>
        <dbReference type="Pfam" id="PF02656"/>
    </source>
</evidence>
<dbReference type="RefSeq" id="WP_307782253.1">
    <property type="nucleotide sequence ID" value="NZ_JAFBCM010000001.1"/>
</dbReference>
<evidence type="ECO:0000256" key="5">
    <source>
        <dbReference type="SAM" id="Phobius"/>
    </source>
</evidence>
<accession>A0ABV7YJ54</accession>
<keyword evidence="4 5" id="KW-0472">Membrane</keyword>
<comment type="caution">
    <text evidence="7">The sequence shown here is derived from an EMBL/GenBank/DDBJ whole genome shotgun (WGS) entry which is preliminary data.</text>
</comment>
<evidence type="ECO:0000256" key="1">
    <source>
        <dbReference type="ARBA" id="ARBA00004127"/>
    </source>
</evidence>
<comment type="subcellular location">
    <subcellularLocation>
        <location evidence="1">Endomembrane system</location>
        <topology evidence="1">Multi-pass membrane protein</topology>
    </subcellularLocation>
</comment>
<evidence type="ECO:0000256" key="4">
    <source>
        <dbReference type="ARBA" id="ARBA00023136"/>
    </source>
</evidence>
<dbReference type="InterPro" id="IPR003807">
    <property type="entry name" value="DUF202"/>
</dbReference>
<reference evidence="8" key="1">
    <citation type="journal article" date="2019" name="Int. J. Syst. Evol. Microbiol.">
        <title>The Global Catalogue of Microorganisms (GCM) 10K type strain sequencing project: providing services to taxonomists for standard genome sequencing and annotation.</title>
        <authorList>
            <consortium name="The Broad Institute Genomics Platform"/>
            <consortium name="The Broad Institute Genome Sequencing Center for Infectious Disease"/>
            <person name="Wu L."/>
            <person name="Ma J."/>
        </authorList>
    </citation>
    <scope>NUCLEOTIDE SEQUENCE [LARGE SCALE GENOMIC DNA]</scope>
    <source>
        <strain evidence="8">CGMCC 4.7241</strain>
    </source>
</reference>
<organism evidence="7 8">
    <name type="scientific">Tenggerimyces flavus</name>
    <dbReference type="NCBI Taxonomy" id="1708749"/>
    <lineage>
        <taxon>Bacteria</taxon>
        <taxon>Bacillati</taxon>
        <taxon>Actinomycetota</taxon>
        <taxon>Actinomycetes</taxon>
        <taxon>Propionibacteriales</taxon>
        <taxon>Nocardioidaceae</taxon>
        <taxon>Tenggerimyces</taxon>
    </lineage>
</organism>
<evidence type="ECO:0000256" key="3">
    <source>
        <dbReference type="ARBA" id="ARBA00022989"/>
    </source>
</evidence>
<evidence type="ECO:0000313" key="8">
    <source>
        <dbReference type="Proteomes" id="UP001595699"/>
    </source>
</evidence>
<keyword evidence="3 5" id="KW-1133">Transmembrane helix</keyword>
<gene>
    <name evidence="7" type="ORF">ACFOUW_24970</name>
</gene>
<feature type="transmembrane region" description="Helical" evidence="5">
    <location>
        <begin position="86"/>
        <end position="112"/>
    </location>
</feature>
<feature type="transmembrane region" description="Helical" evidence="5">
    <location>
        <begin position="54"/>
        <end position="74"/>
    </location>
</feature>
<dbReference type="Proteomes" id="UP001595699">
    <property type="component" value="Unassembled WGS sequence"/>
</dbReference>